<dbReference type="PROSITE" id="PS51130">
    <property type="entry name" value="PDXT_SNO_2"/>
    <property type="match status" value="1"/>
</dbReference>
<dbReference type="GO" id="GO:0042823">
    <property type="term" value="P:pyridoxal phosphate biosynthetic process"/>
    <property type="evidence" value="ECO:0007669"/>
    <property type="project" value="InterPro"/>
</dbReference>
<protein>
    <submittedName>
        <fullName evidence="1">Uncharacterized protein</fullName>
    </submittedName>
</protein>
<comment type="caution">
    <text evidence="1">The sequence shown here is derived from an EMBL/GenBank/DDBJ whole genome shotgun (WGS) entry which is preliminary data.</text>
</comment>
<dbReference type="GO" id="GO:0004359">
    <property type="term" value="F:glutaminase activity"/>
    <property type="evidence" value="ECO:0007669"/>
    <property type="project" value="InterPro"/>
</dbReference>
<evidence type="ECO:0000313" key="1">
    <source>
        <dbReference type="EMBL" id="ERF58444.1"/>
    </source>
</evidence>
<dbReference type="EMBL" id="AOSS01000017">
    <property type="protein sequence ID" value="ERF58444.1"/>
    <property type="molecule type" value="Genomic_DNA"/>
</dbReference>
<dbReference type="AlphaFoldDB" id="U1GNY8"/>
<accession>U1GNY8</accession>
<feature type="non-terminal residue" evidence="1">
    <location>
        <position position="26"/>
    </location>
</feature>
<gene>
    <name evidence="1" type="ORF">H641_00572</name>
</gene>
<dbReference type="Proteomes" id="UP000016307">
    <property type="component" value="Unassembled WGS sequence"/>
</dbReference>
<keyword evidence="2" id="KW-1185">Reference proteome</keyword>
<sequence length="26" mass="2817">MVRVGILALQGGVDEHAAKLRQLDVQ</sequence>
<organism evidence="1 2">
    <name type="scientific">Cutibacterium granulosum DSM 20700</name>
    <dbReference type="NCBI Taxonomy" id="1160719"/>
    <lineage>
        <taxon>Bacteria</taxon>
        <taxon>Bacillati</taxon>
        <taxon>Actinomycetota</taxon>
        <taxon>Actinomycetes</taxon>
        <taxon>Propionibacteriales</taxon>
        <taxon>Propionibacteriaceae</taxon>
        <taxon>Cutibacterium</taxon>
    </lineage>
</organism>
<proteinExistence type="predicted"/>
<name>U1GNY8_9ACTN</name>
<reference evidence="1 2" key="1">
    <citation type="journal article" date="2013" name="BMC Genomics">
        <title>Comparative genomics reveals distinct host-interacting traits of three major human-associated propionibacteria.</title>
        <authorList>
            <person name="Mak T.N."/>
            <person name="Schmid M."/>
            <person name="Brzuszkiewicz E."/>
            <person name="Zeng G."/>
            <person name="Meyer R."/>
            <person name="Sfanos K.S."/>
            <person name="Brinkmann V."/>
            <person name="Meyer T.F."/>
            <person name="Bruggemann H."/>
        </authorList>
    </citation>
    <scope>NUCLEOTIDE SEQUENCE [LARGE SCALE GENOMIC DNA]</scope>
    <source>
        <strain evidence="1 2">DSM 20700</strain>
    </source>
</reference>
<dbReference type="InterPro" id="IPR002161">
    <property type="entry name" value="PdxT/SNO"/>
</dbReference>
<evidence type="ECO:0000313" key="2">
    <source>
        <dbReference type="Proteomes" id="UP000016307"/>
    </source>
</evidence>